<gene>
    <name evidence="2" type="ORF">H9Q79_01050</name>
</gene>
<dbReference type="PROSITE" id="PS51257">
    <property type="entry name" value="PROKAR_LIPOPROTEIN"/>
    <property type="match status" value="1"/>
</dbReference>
<evidence type="ECO:0000313" key="3">
    <source>
        <dbReference type="Proteomes" id="UP000515860"/>
    </source>
</evidence>
<proteinExistence type="predicted"/>
<evidence type="ECO:0008006" key="4">
    <source>
        <dbReference type="Google" id="ProtNLM"/>
    </source>
</evidence>
<dbReference type="EMBL" id="CP060635">
    <property type="protein sequence ID" value="QNM08925.1"/>
    <property type="molecule type" value="Genomic_DNA"/>
</dbReference>
<evidence type="ECO:0000256" key="1">
    <source>
        <dbReference type="SAM" id="SignalP"/>
    </source>
</evidence>
<feature type="signal peptide" evidence="1">
    <location>
        <begin position="1"/>
        <end position="23"/>
    </location>
</feature>
<evidence type="ECO:0000313" key="2">
    <source>
        <dbReference type="EMBL" id="QNM08925.1"/>
    </source>
</evidence>
<reference evidence="2 3" key="1">
    <citation type="submission" date="2020-08" db="EMBL/GenBank/DDBJ databases">
        <authorList>
            <person name="Liu C."/>
            <person name="Sun Q."/>
        </authorList>
    </citation>
    <scope>NUCLEOTIDE SEQUENCE [LARGE SCALE GENOMIC DNA]</scope>
    <source>
        <strain evidence="2 3">NSJ-29</strain>
    </source>
</reference>
<dbReference type="AlphaFoldDB" id="A0A7G9GDP3"/>
<sequence length="162" mass="17628">MRIFKNAAVILLALCLLSGLSGCCGNKTGTEWKEELLGSWNNFMQDFSRYALTSDGDLQGKKLPGRDGYTGTYEAAYESWSGTEYLFGGTALERSAGDKLSVSYTLQIASGTAAIRWIERGQEHVLADADAESASEITLNAGDNYFLLKGEDFTGSLHMDIK</sequence>
<accession>A0A7G9GDP3</accession>
<dbReference type="KEGG" id="whj:H9Q79_01050"/>
<organism evidence="2 3">
    <name type="scientific">Wansuia hejianensis</name>
    <dbReference type="NCBI Taxonomy" id="2763667"/>
    <lineage>
        <taxon>Bacteria</taxon>
        <taxon>Bacillati</taxon>
        <taxon>Bacillota</taxon>
        <taxon>Clostridia</taxon>
        <taxon>Lachnospirales</taxon>
        <taxon>Lachnospiraceae</taxon>
        <taxon>Wansuia</taxon>
    </lineage>
</organism>
<feature type="chain" id="PRO_5038997509" description="Lipocalin-like domain-containing protein" evidence="1">
    <location>
        <begin position="24"/>
        <end position="162"/>
    </location>
</feature>
<dbReference type="Proteomes" id="UP000515860">
    <property type="component" value="Chromosome"/>
</dbReference>
<keyword evidence="3" id="KW-1185">Reference proteome</keyword>
<name>A0A7G9GDP3_9FIRM</name>
<keyword evidence="1" id="KW-0732">Signal</keyword>
<protein>
    <recommendedName>
        <fullName evidence="4">Lipocalin-like domain-containing protein</fullName>
    </recommendedName>
</protein>
<dbReference type="RefSeq" id="WP_118648619.1">
    <property type="nucleotide sequence ID" value="NZ_CP060635.1"/>
</dbReference>